<evidence type="ECO:0000313" key="3">
    <source>
        <dbReference type="Proteomes" id="UP000242519"/>
    </source>
</evidence>
<feature type="compositionally biased region" description="Low complexity" evidence="1">
    <location>
        <begin position="118"/>
        <end position="128"/>
    </location>
</feature>
<evidence type="ECO:0000256" key="1">
    <source>
        <dbReference type="SAM" id="MobiDB-lite"/>
    </source>
</evidence>
<dbReference type="Proteomes" id="UP000242519">
    <property type="component" value="Unassembled WGS sequence"/>
</dbReference>
<dbReference type="AlphaFoldDB" id="A0A218YZ61"/>
<organism evidence="2 3">
    <name type="scientific">Diplocarpon coronariae</name>
    <dbReference type="NCBI Taxonomy" id="2795749"/>
    <lineage>
        <taxon>Eukaryota</taxon>
        <taxon>Fungi</taxon>
        <taxon>Dikarya</taxon>
        <taxon>Ascomycota</taxon>
        <taxon>Pezizomycotina</taxon>
        <taxon>Leotiomycetes</taxon>
        <taxon>Helotiales</taxon>
        <taxon>Drepanopezizaceae</taxon>
        <taxon>Diplocarpon</taxon>
    </lineage>
</organism>
<proteinExistence type="predicted"/>
<feature type="compositionally biased region" description="Basic and acidic residues" evidence="1">
    <location>
        <begin position="148"/>
        <end position="170"/>
    </location>
</feature>
<accession>A0A218YZ61</accession>
<gene>
    <name evidence="2" type="ORF">B2J93_3746</name>
</gene>
<sequence>MPPWGGNIIPASMGESGLPPPQITLKRLLTAPYQRRALIQTTSSHPDNVTLATRGVAYAGRTNGNPLGSIRMCEPAGNALAVHGAHPHGGPSPPTVELSAMPAQCSYCQKQSAEGEAAAASEEVVEPVSGDRRQADGMGVRTRGLARGVERAQEGGDERDGPRKPPKDECQTFSLRRSPRRRGEEARMQDLGREERAAGGRAYIENEDAHREYGREGYGGEP</sequence>
<evidence type="ECO:0000313" key="2">
    <source>
        <dbReference type="EMBL" id="OWP00335.1"/>
    </source>
</evidence>
<dbReference type="EMBL" id="MZNU01000330">
    <property type="protein sequence ID" value="OWP00335.1"/>
    <property type="molecule type" value="Genomic_DNA"/>
</dbReference>
<feature type="region of interest" description="Disordered" evidence="1">
    <location>
        <begin position="118"/>
        <end position="222"/>
    </location>
</feature>
<reference evidence="2 3" key="1">
    <citation type="submission" date="2017-04" db="EMBL/GenBank/DDBJ databases">
        <title>Draft genome sequence of Marssonina coronaria NL1: causal agent of apple blotch.</title>
        <authorList>
            <person name="Cheng Q."/>
        </authorList>
    </citation>
    <scope>NUCLEOTIDE SEQUENCE [LARGE SCALE GENOMIC DNA]</scope>
    <source>
        <strain evidence="2 3">NL1</strain>
    </source>
</reference>
<protein>
    <submittedName>
        <fullName evidence="2">Uncharacterized protein</fullName>
    </submittedName>
</protein>
<dbReference type="InParanoid" id="A0A218YZ61"/>
<feature type="compositionally biased region" description="Basic and acidic residues" evidence="1">
    <location>
        <begin position="181"/>
        <end position="198"/>
    </location>
</feature>
<comment type="caution">
    <text evidence="2">The sequence shown here is derived from an EMBL/GenBank/DDBJ whole genome shotgun (WGS) entry which is preliminary data.</text>
</comment>
<name>A0A218YZ61_9HELO</name>
<keyword evidence="3" id="KW-1185">Reference proteome</keyword>